<keyword evidence="1" id="KW-0472">Membrane</keyword>
<evidence type="ECO:0000313" key="2">
    <source>
        <dbReference type="EMBL" id="KAL0922953.1"/>
    </source>
</evidence>
<reference evidence="2 3" key="1">
    <citation type="journal article" date="2024" name="Plant Biotechnol. J.">
        <title>Dendrobium thyrsiflorum genome and its molecular insights into genes involved in important horticultural traits.</title>
        <authorList>
            <person name="Chen B."/>
            <person name="Wang J.Y."/>
            <person name="Zheng P.J."/>
            <person name="Li K.L."/>
            <person name="Liang Y.M."/>
            <person name="Chen X.F."/>
            <person name="Zhang C."/>
            <person name="Zhao X."/>
            <person name="He X."/>
            <person name="Zhang G.Q."/>
            <person name="Liu Z.J."/>
            <person name="Xu Q."/>
        </authorList>
    </citation>
    <scope>NUCLEOTIDE SEQUENCE [LARGE SCALE GENOMIC DNA]</scope>
    <source>
        <strain evidence="2">GZMU011</strain>
    </source>
</reference>
<keyword evidence="3" id="KW-1185">Reference proteome</keyword>
<evidence type="ECO:0000256" key="1">
    <source>
        <dbReference type="SAM" id="Phobius"/>
    </source>
</evidence>
<accession>A0ABD0VD29</accession>
<evidence type="ECO:0000313" key="3">
    <source>
        <dbReference type="Proteomes" id="UP001552299"/>
    </source>
</evidence>
<dbReference type="AlphaFoldDB" id="A0ABD0VD29"/>
<organism evidence="2 3">
    <name type="scientific">Dendrobium thyrsiflorum</name>
    <name type="common">Pinecone-like raceme dendrobium</name>
    <name type="synonym">Orchid</name>
    <dbReference type="NCBI Taxonomy" id="117978"/>
    <lineage>
        <taxon>Eukaryota</taxon>
        <taxon>Viridiplantae</taxon>
        <taxon>Streptophyta</taxon>
        <taxon>Embryophyta</taxon>
        <taxon>Tracheophyta</taxon>
        <taxon>Spermatophyta</taxon>
        <taxon>Magnoliopsida</taxon>
        <taxon>Liliopsida</taxon>
        <taxon>Asparagales</taxon>
        <taxon>Orchidaceae</taxon>
        <taxon>Epidendroideae</taxon>
        <taxon>Malaxideae</taxon>
        <taxon>Dendrobiinae</taxon>
        <taxon>Dendrobium</taxon>
    </lineage>
</organism>
<protein>
    <submittedName>
        <fullName evidence="2">Uncharacterized protein</fullName>
    </submittedName>
</protein>
<name>A0ABD0VD29_DENTH</name>
<keyword evidence="1" id="KW-0812">Transmembrane</keyword>
<dbReference type="EMBL" id="JANQDX010000006">
    <property type="protein sequence ID" value="KAL0922953.1"/>
    <property type="molecule type" value="Genomic_DNA"/>
</dbReference>
<sequence length="172" mass="19263">MGWMEEGDAMQQAAKFWGTYQVVKPLASNLGWDCDIGSKRIKNTYFAPIQSPLLPPSTATLPNSVLGLLLHLGLLPVTSQACFEIQLTFVIISIVVNFWKKNYRECGEMCIQTKIILSEVNPAVAPYWLLPFLLDEIKEQGLDKHILNARLHIKARNSRNPVVFGHDLGDDG</sequence>
<feature type="transmembrane region" description="Helical" evidence="1">
    <location>
        <begin position="77"/>
        <end position="99"/>
    </location>
</feature>
<gene>
    <name evidence="2" type="ORF">M5K25_006987</name>
</gene>
<dbReference type="Proteomes" id="UP001552299">
    <property type="component" value="Unassembled WGS sequence"/>
</dbReference>
<comment type="caution">
    <text evidence="2">The sequence shown here is derived from an EMBL/GenBank/DDBJ whole genome shotgun (WGS) entry which is preliminary data.</text>
</comment>
<keyword evidence="1" id="KW-1133">Transmembrane helix</keyword>
<proteinExistence type="predicted"/>